<keyword evidence="4" id="KW-1185">Reference proteome</keyword>
<reference evidence="5" key="2">
    <citation type="submission" date="2025-08" db="UniProtKB">
        <authorList>
            <consortium name="RefSeq"/>
        </authorList>
    </citation>
    <scope>IDENTIFICATION</scope>
    <source>
        <tissue evidence="5">Leaf</tissue>
    </source>
</reference>
<dbReference type="OrthoDB" id="762338at2759"/>
<proteinExistence type="inferred from homology"/>
<dbReference type="PaxDb" id="4097-A0A1S3ZCB6"/>
<dbReference type="GO" id="GO:0005634">
    <property type="term" value="C:nucleus"/>
    <property type="evidence" value="ECO:0000318"/>
    <property type="project" value="GO_Central"/>
</dbReference>
<dbReference type="KEGG" id="nta:107785155"/>
<dbReference type="PROSITE" id="PS50985">
    <property type="entry name" value="GRAS"/>
    <property type="match status" value="1"/>
</dbReference>
<reference evidence="4" key="1">
    <citation type="journal article" date="2014" name="Nat. Commun.">
        <title>The tobacco genome sequence and its comparison with those of tomato and potato.</title>
        <authorList>
            <person name="Sierro N."/>
            <person name="Battey J.N."/>
            <person name="Ouadi S."/>
            <person name="Bakaher N."/>
            <person name="Bovet L."/>
            <person name="Willig A."/>
            <person name="Goepfert S."/>
            <person name="Peitsch M.C."/>
            <person name="Ivanov N.V."/>
        </authorList>
    </citation>
    <scope>NUCLEOTIDE SEQUENCE [LARGE SCALE GENOMIC DNA]</scope>
</reference>
<gene>
    <name evidence="5" type="primary">LOC107785155</name>
</gene>
<dbReference type="GO" id="GO:0043565">
    <property type="term" value="F:sequence-specific DNA binding"/>
    <property type="evidence" value="ECO:0000318"/>
    <property type="project" value="GO_Central"/>
</dbReference>
<sequence>MNISSPAIKPDVTLSLTLSSSTSSTTTTTDASTDALNPKERGVKLIQLLLTCANHASTGNLHHADACLSQILQLASITGDSMQRLAAWFASSLAIRLVKRWPGIYKALNHGVPVPSRIVDLDQSRIIFAKAFPYLGLAYAVINRVLIQAMSEDRIIHIVDLGSGDTKLWIPFLKNIVNLPNETPNLKITCVNNNKAMLEEMASRIKKEAKALDISFQFNSLNVDLRELTLDMLKVKAGESLAFVSVLNLHVLLVEDDRINSQFNLNKNNNNNNVKDCKRMSEFLTMLHSLSPKVLILVEQEADHNLSKLVDRFVEGLHYYSALFDSIDTTFKGSNCSLCEERVAVEQMLGKEIENMVACEGLEREERHERFGKWIVRLTRGGFRPVRLWYDIMEDAKRLVEAYGGDGYKIISQKGSLMICWHDRPIYSVSAWNCAFIN</sequence>
<dbReference type="PANTHER" id="PTHR31636">
    <property type="entry name" value="OSJNBA0084A10.13 PROTEIN-RELATED"/>
    <property type="match status" value="1"/>
</dbReference>
<dbReference type="OMA" id="WHERPLY"/>
<organism evidence="4 5">
    <name type="scientific">Nicotiana tabacum</name>
    <name type="common">Common tobacco</name>
    <dbReference type="NCBI Taxonomy" id="4097"/>
    <lineage>
        <taxon>Eukaryota</taxon>
        <taxon>Viridiplantae</taxon>
        <taxon>Streptophyta</taxon>
        <taxon>Embryophyta</taxon>
        <taxon>Tracheophyta</taxon>
        <taxon>Spermatophyta</taxon>
        <taxon>Magnoliopsida</taxon>
        <taxon>eudicotyledons</taxon>
        <taxon>Gunneridae</taxon>
        <taxon>Pentapetalae</taxon>
        <taxon>asterids</taxon>
        <taxon>lamiids</taxon>
        <taxon>Solanales</taxon>
        <taxon>Solanaceae</taxon>
        <taxon>Nicotianoideae</taxon>
        <taxon>Nicotianeae</taxon>
        <taxon>Nicotiana</taxon>
    </lineage>
</organism>
<keyword evidence="1" id="KW-0805">Transcription regulation</keyword>
<comment type="caution">
    <text evidence="3">Lacks conserved residue(s) required for the propagation of feature annotation.</text>
</comment>
<dbReference type="STRING" id="4097.A0A1S3ZCB6"/>
<dbReference type="InterPro" id="IPR005202">
    <property type="entry name" value="TF_GRAS"/>
</dbReference>
<dbReference type="RefSeq" id="XP_016461877.2">
    <property type="nucleotide sequence ID" value="XM_016606391.2"/>
</dbReference>
<name>A0A1S3ZCB6_TOBAC</name>
<dbReference type="Pfam" id="PF03514">
    <property type="entry name" value="GRAS"/>
    <property type="match status" value="1"/>
</dbReference>
<evidence type="ECO:0000313" key="4">
    <source>
        <dbReference type="Proteomes" id="UP000790787"/>
    </source>
</evidence>
<dbReference type="GO" id="GO:0003700">
    <property type="term" value="F:DNA-binding transcription factor activity"/>
    <property type="evidence" value="ECO:0000318"/>
    <property type="project" value="GO_Central"/>
</dbReference>
<dbReference type="Proteomes" id="UP000790787">
    <property type="component" value="Chromosome 22"/>
</dbReference>
<dbReference type="SMR" id="A0A1S3ZCB6"/>
<evidence type="ECO:0000256" key="3">
    <source>
        <dbReference type="PROSITE-ProRule" id="PRU01191"/>
    </source>
</evidence>
<keyword evidence="2" id="KW-0804">Transcription</keyword>
<dbReference type="RefSeq" id="XP_016461877.1">
    <property type="nucleotide sequence ID" value="XM_016606391.1"/>
</dbReference>
<dbReference type="GeneID" id="107785155"/>
<accession>A0A1S3ZCB6</accession>
<evidence type="ECO:0000256" key="2">
    <source>
        <dbReference type="ARBA" id="ARBA00023163"/>
    </source>
</evidence>
<dbReference type="AlphaFoldDB" id="A0A1S3ZCB6"/>
<evidence type="ECO:0000256" key="1">
    <source>
        <dbReference type="ARBA" id="ARBA00023015"/>
    </source>
</evidence>
<comment type="similarity">
    <text evidence="3">Belongs to the GRAS family.</text>
</comment>
<dbReference type="GO" id="GO:0006355">
    <property type="term" value="P:regulation of DNA-templated transcription"/>
    <property type="evidence" value="ECO:0000318"/>
    <property type="project" value="GO_Central"/>
</dbReference>
<evidence type="ECO:0000313" key="5">
    <source>
        <dbReference type="RefSeq" id="XP_016461877.2"/>
    </source>
</evidence>
<protein>
    <submittedName>
        <fullName evidence="5">Scarecrow-like protein 3</fullName>
    </submittedName>
</protein>